<dbReference type="Proteomes" id="UP001293593">
    <property type="component" value="Unassembled WGS sequence"/>
</dbReference>
<gene>
    <name evidence="2" type="ORF">QN277_028383</name>
</gene>
<feature type="compositionally biased region" description="Basic and acidic residues" evidence="1">
    <location>
        <begin position="56"/>
        <end position="65"/>
    </location>
</feature>
<feature type="compositionally biased region" description="Basic residues" evidence="1">
    <location>
        <begin position="33"/>
        <end position="42"/>
    </location>
</feature>
<name>A0AAE1MJP2_9FABA</name>
<reference evidence="2" key="1">
    <citation type="submission" date="2023-10" db="EMBL/GenBank/DDBJ databases">
        <title>Chromosome-level genome of the transformable northern wattle, Acacia crassicarpa.</title>
        <authorList>
            <person name="Massaro I."/>
            <person name="Sinha N.R."/>
            <person name="Poethig S."/>
            <person name="Leichty A.R."/>
        </authorList>
    </citation>
    <scope>NUCLEOTIDE SEQUENCE</scope>
    <source>
        <strain evidence="2">Acra3RX</strain>
        <tissue evidence="2">Leaf</tissue>
    </source>
</reference>
<proteinExistence type="predicted"/>
<feature type="region of interest" description="Disordered" evidence="1">
    <location>
        <begin position="173"/>
        <end position="204"/>
    </location>
</feature>
<evidence type="ECO:0000313" key="2">
    <source>
        <dbReference type="EMBL" id="KAK4262886.1"/>
    </source>
</evidence>
<accession>A0AAE1MJP2</accession>
<dbReference type="EMBL" id="JAWXYG010000009">
    <property type="protein sequence ID" value="KAK4262886.1"/>
    <property type="molecule type" value="Genomic_DNA"/>
</dbReference>
<dbReference type="PANTHER" id="PTHR36048">
    <property type="entry name" value="RIBOSOME MATURATION FACTOR"/>
    <property type="match status" value="1"/>
</dbReference>
<comment type="caution">
    <text evidence="2">The sequence shown here is derived from an EMBL/GenBank/DDBJ whole genome shotgun (WGS) entry which is preliminary data.</text>
</comment>
<evidence type="ECO:0000313" key="3">
    <source>
        <dbReference type="Proteomes" id="UP001293593"/>
    </source>
</evidence>
<evidence type="ECO:0000256" key="1">
    <source>
        <dbReference type="SAM" id="MobiDB-lite"/>
    </source>
</evidence>
<organism evidence="2 3">
    <name type="scientific">Acacia crassicarpa</name>
    <name type="common">northern wattle</name>
    <dbReference type="NCBI Taxonomy" id="499986"/>
    <lineage>
        <taxon>Eukaryota</taxon>
        <taxon>Viridiplantae</taxon>
        <taxon>Streptophyta</taxon>
        <taxon>Embryophyta</taxon>
        <taxon>Tracheophyta</taxon>
        <taxon>Spermatophyta</taxon>
        <taxon>Magnoliopsida</taxon>
        <taxon>eudicotyledons</taxon>
        <taxon>Gunneridae</taxon>
        <taxon>Pentapetalae</taxon>
        <taxon>rosids</taxon>
        <taxon>fabids</taxon>
        <taxon>Fabales</taxon>
        <taxon>Fabaceae</taxon>
        <taxon>Caesalpinioideae</taxon>
        <taxon>mimosoid clade</taxon>
        <taxon>Acacieae</taxon>
        <taxon>Acacia</taxon>
    </lineage>
</organism>
<feature type="region of interest" description="Disordered" evidence="1">
    <location>
        <begin position="109"/>
        <end position="160"/>
    </location>
</feature>
<dbReference type="AlphaFoldDB" id="A0AAE1MJP2"/>
<sequence length="204" mass="23059">MAAKPLSTEAIALTEKKMDMTLDDIIRLSKNTSKTKKQRRVPNKGQKFLNGPTQDKSSKLRRFMESRSSVRQGVLAKRRSSFQENQFPAAADMARKAAVAPLRYRASNRSRMANQNKARFGVPTGQRRAASGNFAPKQARPSQQQQQQQELNALPKQRPQTLDSLFANMKEQRMRGVSRPNNNVQRIGGGGPRIPPWRRSRFGN</sequence>
<dbReference type="PANTHER" id="PTHR36048:SF1">
    <property type="entry name" value="RIBOSOME MATURATION FACTOR"/>
    <property type="match status" value="1"/>
</dbReference>
<protein>
    <submittedName>
        <fullName evidence="2">Uncharacterized protein</fullName>
    </submittedName>
</protein>
<feature type="region of interest" description="Disordered" evidence="1">
    <location>
        <begin position="30"/>
        <end position="67"/>
    </location>
</feature>
<keyword evidence="3" id="KW-1185">Reference proteome</keyword>